<keyword evidence="3" id="KW-0560">Oxidoreductase</keyword>
<gene>
    <name evidence="5" type="ORF">FUG_LOCUS331653</name>
</gene>
<comment type="similarity">
    <text evidence="1">Belongs to the NmrA-type oxidoreductase family. Isoflavone reductase subfamily.</text>
</comment>
<dbReference type="AlphaFoldDB" id="A0A4E9DTS4"/>
<dbReference type="Gene3D" id="3.40.50.720">
    <property type="entry name" value="NAD(P)-binding Rossmann-like Domain"/>
    <property type="match status" value="1"/>
</dbReference>
<sequence>MVKIAIAGASSELAREILDKLVATEKHDIKALIRRNPSEFPKLKSVEWIRTDFSDKVELVNILEGVETVLCFFAVHLDPGSENQKRLIDAAIEAGVKRFAPSEWGPGVKLAESLDALSWYSGKIEVVKYLEDVNAKEKVLEYCRFQPGGFMDYFCHPHQTSKYLTTTKVNIDYENRSAMVVEGTLDDQIVYTCVEDIANVVTSAVDYKGEWPVIGGICGDRVTIRRLLEIGERVLGHQFTIEWLKMEDVKAGELKTDNYPRIDLPSIPKDQVEAFSKMAIVGILNAYHRGVFNVSDEWNQLLPDLKFTKVDELLERVWGGKIGQD</sequence>
<dbReference type="GO" id="GO:0016491">
    <property type="term" value="F:oxidoreductase activity"/>
    <property type="evidence" value="ECO:0007669"/>
    <property type="project" value="UniProtKB-KW"/>
</dbReference>
<reference evidence="5" key="1">
    <citation type="submission" date="2019-04" db="EMBL/GenBank/DDBJ databases">
        <authorList>
            <person name="Melise S."/>
            <person name="Noan J."/>
            <person name="Okalmin O."/>
        </authorList>
    </citation>
    <scope>NUCLEOTIDE SEQUENCE</scope>
    <source>
        <strain evidence="5">FN9</strain>
    </source>
</reference>
<protein>
    <recommendedName>
        <fullName evidence="4">NmrA-like domain-containing protein</fullName>
    </recommendedName>
</protein>
<accession>A0A4E9DTS4</accession>
<dbReference type="PANTHER" id="PTHR47706">
    <property type="entry name" value="NMRA-LIKE FAMILY PROTEIN"/>
    <property type="match status" value="1"/>
</dbReference>
<dbReference type="SUPFAM" id="SSF51735">
    <property type="entry name" value="NAD(P)-binding Rossmann-fold domains"/>
    <property type="match status" value="1"/>
</dbReference>
<organism evidence="5">
    <name type="scientific">Gibberella zeae</name>
    <name type="common">Wheat head blight fungus</name>
    <name type="synonym">Fusarium graminearum</name>
    <dbReference type="NCBI Taxonomy" id="5518"/>
    <lineage>
        <taxon>Eukaryota</taxon>
        <taxon>Fungi</taxon>
        <taxon>Dikarya</taxon>
        <taxon>Ascomycota</taxon>
        <taxon>Pezizomycotina</taxon>
        <taxon>Sordariomycetes</taxon>
        <taxon>Hypocreomycetidae</taxon>
        <taxon>Hypocreales</taxon>
        <taxon>Nectriaceae</taxon>
        <taxon>Fusarium</taxon>
    </lineage>
</organism>
<name>A0A4E9DTS4_GIBZA</name>
<evidence type="ECO:0000256" key="2">
    <source>
        <dbReference type="ARBA" id="ARBA00022857"/>
    </source>
</evidence>
<dbReference type="EMBL" id="CAAKMV010000137">
    <property type="protein sequence ID" value="VIO59072.1"/>
    <property type="molecule type" value="Genomic_DNA"/>
</dbReference>
<dbReference type="Pfam" id="PF05368">
    <property type="entry name" value="NmrA"/>
    <property type="match status" value="1"/>
</dbReference>
<dbReference type="InterPro" id="IPR008030">
    <property type="entry name" value="NmrA-like"/>
</dbReference>
<evidence type="ECO:0000259" key="4">
    <source>
        <dbReference type="Pfam" id="PF05368"/>
    </source>
</evidence>
<dbReference type="PANTHER" id="PTHR47706:SF4">
    <property type="entry name" value="NMRA-LIKE DOMAIN-CONTAINING PROTEIN"/>
    <property type="match status" value="1"/>
</dbReference>
<dbReference type="Gene3D" id="3.90.25.10">
    <property type="entry name" value="UDP-galactose 4-epimerase, domain 1"/>
    <property type="match status" value="1"/>
</dbReference>
<dbReference type="InterPro" id="IPR036291">
    <property type="entry name" value="NAD(P)-bd_dom_sf"/>
</dbReference>
<evidence type="ECO:0000256" key="1">
    <source>
        <dbReference type="ARBA" id="ARBA00005725"/>
    </source>
</evidence>
<dbReference type="InterPro" id="IPR051609">
    <property type="entry name" value="NmrA/Isoflavone_reductase-like"/>
</dbReference>
<feature type="domain" description="NmrA-like" evidence="4">
    <location>
        <begin position="3"/>
        <end position="280"/>
    </location>
</feature>
<keyword evidence="2" id="KW-0521">NADP</keyword>
<proteinExistence type="inferred from homology"/>
<evidence type="ECO:0000313" key="5">
    <source>
        <dbReference type="EMBL" id="VIO59072.1"/>
    </source>
</evidence>
<evidence type="ECO:0000256" key="3">
    <source>
        <dbReference type="ARBA" id="ARBA00023002"/>
    </source>
</evidence>